<keyword evidence="4" id="KW-1185">Reference proteome</keyword>
<dbReference type="PROSITE" id="PS50056">
    <property type="entry name" value="TYR_PHOSPHATASE_2"/>
    <property type="match status" value="1"/>
</dbReference>
<feature type="domain" description="Tyrosine-protein phosphatase" evidence="2">
    <location>
        <begin position="252"/>
        <end position="507"/>
    </location>
</feature>
<dbReference type="PROSITE" id="PS00383">
    <property type="entry name" value="TYR_PHOSPHATASE_1"/>
    <property type="match status" value="1"/>
</dbReference>
<dbReference type="PRINTS" id="PR00700">
    <property type="entry name" value="PRTYPHPHTASE"/>
</dbReference>
<dbReference type="CDD" id="cd00047">
    <property type="entry name" value="PTPc"/>
    <property type="match status" value="1"/>
</dbReference>
<sequence>MANALQAAITKIVDKLPFDVLPFDKKTDDNTGKEQRKKLDGEDDKLAKRDSDRTSQKPKESKGKEDEKGRKKAKRENEQKEEKGRDIESRTKDDKTIKRDCDSKTKDDKGRQDKTKAKDAEDLNKRRKDKKQEDAEDHNKKRKEKKPEDAEDRSKKRKDKKPEDAEDLSKKRKEKKPEDAEDHSKKRKDKKTSKGEADKAKAEKDDKKGAKGEAKADKDEKKPKVVLQKAANSQEELTKWVNKTLEKGVHGLQQEFEKLKSFVPEINNASAFELPVNKPKNRYNDIICLENSRVKINNRGPENDYIHANYVSTAFATHRFICCQAPLDNTILDFWRMVLQEETVAILMLCNTVEANQKKCAEYYPTKVNDKMTFGDITVKAVKQTKLADEPNVEITLLRVTSGPSKLLLKHYHWIDWPDKGVPEVSLTVMNMLTSVRGSKKPIVVHCSAGIGRTGTVVCVELLLERMMYGQPCEDTTDVLKDLRRQRALSVQTAMQYLYIHRIILHFFIQRNSIDMSQRLLEFIDDYDYALKKAIEAENQKKAAKTAETAGAAPGGTEQGPLDPNGPPVASVPASNSPAKSDKEKTAIEGFVKQPPGGNMNLNETQHMPPQPDGTSS</sequence>
<proteinExistence type="predicted"/>
<dbReference type="InterPro" id="IPR052782">
    <property type="entry name" value="Oocyte-zygote_transition_reg"/>
</dbReference>
<evidence type="ECO:0000313" key="4">
    <source>
        <dbReference type="Proteomes" id="UP000095287"/>
    </source>
</evidence>
<dbReference type="InterPro" id="IPR000242">
    <property type="entry name" value="PTP_cat"/>
</dbReference>
<dbReference type="WBParaSite" id="L893_g332.t1">
    <property type="protein sequence ID" value="L893_g332.t1"/>
    <property type="gene ID" value="L893_g332"/>
</dbReference>
<dbReference type="PANTHER" id="PTHR46163:SF5">
    <property type="entry name" value="TYROSINE-PROTEIN PHOSPHATASE"/>
    <property type="match status" value="1"/>
</dbReference>
<feature type="region of interest" description="Disordered" evidence="1">
    <location>
        <begin position="19"/>
        <end position="231"/>
    </location>
</feature>
<evidence type="ECO:0000313" key="5">
    <source>
        <dbReference type="WBParaSite" id="L893_g332.t1"/>
    </source>
</evidence>
<feature type="compositionally biased region" description="Basic and acidic residues" evidence="1">
    <location>
        <begin position="19"/>
        <end position="184"/>
    </location>
</feature>
<dbReference type="Proteomes" id="UP000095287">
    <property type="component" value="Unplaced"/>
</dbReference>
<dbReference type="PANTHER" id="PTHR46163">
    <property type="entry name" value="TYROSINE-PROTEIN PHOSPHATASE-RELATED"/>
    <property type="match status" value="1"/>
</dbReference>
<feature type="domain" description="Tyrosine specific protein phosphatases" evidence="3">
    <location>
        <begin position="427"/>
        <end position="498"/>
    </location>
</feature>
<feature type="region of interest" description="Disordered" evidence="1">
    <location>
        <begin position="545"/>
        <end position="617"/>
    </location>
</feature>
<dbReference type="PROSITE" id="PS50055">
    <property type="entry name" value="TYR_PHOSPHATASE_PTP"/>
    <property type="match status" value="1"/>
</dbReference>
<protein>
    <submittedName>
        <fullName evidence="5">Protein-tyrosine phosphatase</fullName>
    </submittedName>
</protein>
<reference evidence="5" key="1">
    <citation type="submission" date="2016-11" db="UniProtKB">
        <authorList>
            <consortium name="WormBaseParasite"/>
        </authorList>
    </citation>
    <scope>IDENTIFICATION</scope>
</reference>
<dbReference type="GO" id="GO:0004725">
    <property type="term" value="F:protein tyrosine phosphatase activity"/>
    <property type="evidence" value="ECO:0007669"/>
    <property type="project" value="InterPro"/>
</dbReference>
<dbReference type="InterPro" id="IPR029021">
    <property type="entry name" value="Prot-tyrosine_phosphatase-like"/>
</dbReference>
<dbReference type="AlphaFoldDB" id="A0A1I8A5Y9"/>
<dbReference type="InterPro" id="IPR000387">
    <property type="entry name" value="Tyr_Pase_dom"/>
</dbReference>
<dbReference type="InterPro" id="IPR003595">
    <property type="entry name" value="Tyr_Pase_cat"/>
</dbReference>
<feature type="compositionally biased region" description="Basic and acidic residues" evidence="1">
    <location>
        <begin position="192"/>
        <end position="223"/>
    </location>
</feature>
<evidence type="ECO:0000259" key="3">
    <source>
        <dbReference type="PROSITE" id="PS50056"/>
    </source>
</evidence>
<organism evidence="4 5">
    <name type="scientific">Steinernema glaseri</name>
    <dbReference type="NCBI Taxonomy" id="37863"/>
    <lineage>
        <taxon>Eukaryota</taxon>
        <taxon>Metazoa</taxon>
        <taxon>Ecdysozoa</taxon>
        <taxon>Nematoda</taxon>
        <taxon>Chromadorea</taxon>
        <taxon>Rhabditida</taxon>
        <taxon>Tylenchina</taxon>
        <taxon>Panagrolaimomorpha</taxon>
        <taxon>Strongyloidoidea</taxon>
        <taxon>Steinernematidae</taxon>
        <taxon>Steinernema</taxon>
    </lineage>
</organism>
<dbReference type="Gene3D" id="3.90.190.10">
    <property type="entry name" value="Protein tyrosine phosphatase superfamily"/>
    <property type="match status" value="1"/>
</dbReference>
<dbReference type="SMART" id="SM00194">
    <property type="entry name" value="PTPc"/>
    <property type="match status" value="1"/>
</dbReference>
<accession>A0A1I8A5Y9</accession>
<feature type="compositionally biased region" description="Polar residues" evidence="1">
    <location>
        <begin position="600"/>
        <end position="617"/>
    </location>
</feature>
<dbReference type="InterPro" id="IPR016130">
    <property type="entry name" value="Tyr_Pase_AS"/>
</dbReference>
<dbReference type="Pfam" id="PF00102">
    <property type="entry name" value="Y_phosphatase"/>
    <property type="match status" value="1"/>
</dbReference>
<dbReference type="SUPFAM" id="SSF52799">
    <property type="entry name" value="(Phosphotyrosine protein) phosphatases II"/>
    <property type="match status" value="1"/>
</dbReference>
<name>A0A1I8A5Y9_9BILA</name>
<evidence type="ECO:0000256" key="1">
    <source>
        <dbReference type="SAM" id="MobiDB-lite"/>
    </source>
</evidence>
<dbReference type="SMART" id="SM00404">
    <property type="entry name" value="PTPc_motif"/>
    <property type="match status" value="1"/>
</dbReference>
<feature type="compositionally biased region" description="Low complexity" evidence="1">
    <location>
        <begin position="568"/>
        <end position="579"/>
    </location>
</feature>
<evidence type="ECO:0000259" key="2">
    <source>
        <dbReference type="PROSITE" id="PS50055"/>
    </source>
</evidence>